<dbReference type="AlphaFoldDB" id="A0AB39YHU4"/>
<keyword evidence="1" id="KW-0614">Plasmid</keyword>
<sequence>MRFSEAVTINAAVTWLPEPSGSPAARAAELLVPQPPSALDMAVSAARDALTLAGVEGVEIDLLMHNSLSRHGDDSRCPAHDVACRIGAIAAVPLGIQQGCHSGTMALYSAAIQLVTDPAVETVLVTTADAHAPADSGGGTSGHAAHHDGAAAAVLSSSGSGLRLVAQVVHATADGDASADAGPDAVRKVLTQALAEAGLAAGDPRIRQVALPRLGAPTLESVYLLVVRETLTGTPRPVPARTGHLGCGDTLACLADITDQRLLDPGEFALVLTGDGGFTWSCLVVQQPERGEGSHR</sequence>
<dbReference type="InterPro" id="IPR016039">
    <property type="entry name" value="Thiolase-like"/>
</dbReference>
<dbReference type="RefSeq" id="WP_369780591.1">
    <property type="nucleotide sequence ID" value="NZ_CP165728.1"/>
</dbReference>
<gene>
    <name evidence="1" type="ORF">AB5J51_41585</name>
</gene>
<evidence type="ECO:0000313" key="1">
    <source>
        <dbReference type="EMBL" id="XDV69419.1"/>
    </source>
</evidence>
<reference evidence="1" key="1">
    <citation type="submission" date="2024-08" db="EMBL/GenBank/DDBJ databases">
        <authorList>
            <person name="Yu S.T."/>
        </authorList>
    </citation>
    <scope>NUCLEOTIDE SEQUENCE</scope>
    <source>
        <strain evidence="1">R33</strain>
        <plasmid evidence="1">unnamed1</plasmid>
    </source>
</reference>
<dbReference type="GO" id="GO:0016747">
    <property type="term" value="F:acyltransferase activity, transferring groups other than amino-acyl groups"/>
    <property type="evidence" value="ECO:0007669"/>
    <property type="project" value="UniProtKB-ARBA"/>
</dbReference>
<organism evidence="1">
    <name type="scientific">Streptomyces sp. R33</name>
    <dbReference type="NCBI Taxonomy" id="3238629"/>
    <lineage>
        <taxon>Bacteria</taxon>
        <taxon>Bacillati</taxon>
        <taxon>Actinomycetota</taxon>
        <taxon>Actinomycetes</taxon>
        <taxon>Kitasatosporales</taxon>
        <taxon>Streptomycetaceae</taxon>
        <taxon>Streptomyces</taxon>
    </lineage>
</organism>
<name>A0AB39YHU4_9ACTN</name>
<accession>A0AB39YHU4</accession>
<dbReference type="Gene3D" id="3.40.47.10">
    <property type="match status" value="2"/>
</dbReference>
<dbReference type="EMBL" id="CP165728">
    <property type="protein sequence ID" value="XDV69419.1"/>
    <property type="molecule type" value="Genomic_DNA"/>
</dbReference>
<geneLocation type="plasmid" evidence="1">
    <name>unnamed1</name>
</geneLocation>
<evidence type="ECO:0008006" key="2">
    <source>
        <dbReference type="Google" id="ProtNLM"/>
    </source>
</evidence>
<dbReference type="SUPFAM" id="SSF53901">
    <property type="entry name" value="Thiolase-like"/>
    <property type="match status" value="1"/>
</dbReference>
<proteinExistence type="predicted"/>
<protein>
    <recommendedName>
        <fullName evidence="2">3-oxoacyl-[acyl-carrier-protein] synthase-3</fullName>
    </recommendedName>
</protein>